<name>A0ABD2WBR6_9HYME</name>
<protein>
    <submittedName>
        <fullName evidence="1">Uncharacterized protein</fullName>
    </submittedName>
</protein>
<reference evidence="1 2" key="1">
    <citation type="journal article" date="2024" name="bioRxiv">
        <title>A reference genome for Trichogramma kaykai: A tiny desert-dwelling parasitoid wasp with competing sex-ratio distorters.</title>
        <authorList>
            <person name="Culotta J."/>
            <person name="Lindsey A.R."/>
        </authorList>
    </citation>
    <scope>NUCLEOTIDE SEQUENCE [LARGE SCALE GENOMIC DNA]</scope>
    <source>
        <strain evidence="1 2">KSX58</strain>
    </source>
</reference>
<gene>
    <name evidence="1" type="ORF">TKK_014676</name>
</gene>
<dbReference type="Proteomes" id="UP001627154">
    <property type="component" value="Unassembled WGS sequence"/>
</dbReference>
<dbReference type="AlphaFoldDB" id="A0ABD2WBR6"/>
<dbReference type="EMBL" id="JBJJXI010000117">
    <property type="protein sequence ID" value="KAL3390524.1"/>
    <property type="molecule type" value="Genomic_DNA"/>
</dbReference>
<evidence type="ECO:0000313" key="1">
    <source>
        <dbReference type="EMBL" id="KAL3390524.1"/>
    </source>
</evidence>
<comment type="caution">
    <text evidence="1">The sequence shown here is derived from an EMBL/GenBank/DDBJ whole genome shotgun (WGS) entry which is preliminary data.</text>
</comment>
<keyword evidence="2" id="KW-1185">Reference proteome</keyword>
<organism evidence="1 2">
    <name type="scientific">Trichogramma kaykai</name>
    <dbReference type="NCBI Taxonomy" id="54128"/>
    <lineage>
        <taxon>Eukaryota</taxon>
        <taxon>Metazoa</taxon>
        <taxon>Ecdysozoa</taxon>
        <taxon>Arthropoda</taxon>
        <taxon>Hexapoda</taxon>
        <taxon>Insecta</taxon>
        <taxon>Pterygota</taxon>
        <taxon>Neoptera</taxon>
        <taxon>Endopterygota</taxon>
        <taxon>Hymenoptera</taxon>
        <taxon>Apocrita</taxon>
        <taxon>Proctotrupomorpha</taxon>
        <taxon>Chalcidoidea</taxon>
        <taxon>Trichogrammatidae</taxon>
        <taxon>Trichogramma</taxon>
    </lineage>
</organism>
<evidence type="ECO:0000313" key="2">
    <source>
        <dbReference type="Proteomes" id="UP001627154"/>
    </source>
</evidence>
<accession>A0ABD2WBR6</accession>
<proteinExistence type="predicted"/>
<sequence length="348" mass="40609">MNENILKSIIKSSSLADKSASSDDWQSINENENFPVVKPNLNEKLSSTFTKLLSYKVSREAYQRYSVRLNVIDTLRDWTRIKGSVGKVLPHQELKKSSDLLLSIMKKYASEEVIESCDDVDNLVQMAEVLLNSTTDRSSMRCFENVIKRIIDLEQTEKSQAFLKYIFHKSDNLKLSSILVESIYTTQKCWLIEKPFNDCFMSCCTDEKQNFEQKLREFDFLFEKISCDPSLFQLLSEQMRSMFVITKYAEKTQNFIKNVLKQIDLHCSKYSKDTLDLYPINLQFCVILLRIKPENHSSDSKSHTVNSLKQIFLKNHDDALVLVSHFPDWLPEYEKFFHIIETPVQKAL</sequence>